<sequence>MRKELAHLIATVRDLGIRATGRPAPHCIAVGSPTETFPERLLRVAEALQAYDGAEAAKPGQHELLEDSEKLRRGLDAVLRFMDLRGYDVDGAMDAAAAAMDLKRKTRGAKPIPVFRPRAWRKDKEFQPTFSHTADPWDAGVGDLSKGALHRLRGRSIAVEQSLDMLGAAKPVLDDPLKDRRQGVSAL</sequence>
<accession>C5B4G5</accession>
<keyword evidence="2" id="KW-1185">Reference proteome</keyword>
<gene>
    <name evidence="1" type="ordered locus">MexAM1_META2p0499</name>
</gene>
<reference evidence="1 2" key="1">
    <citation type="journal article" date="2009" name="PLoS ONE">
        <title>Methylobacterium genome sequences: a reference blueprint to investigate microbial metabolism of C1 compounds from natural and industrial sources.</title>
        <authorList>
            <person name="Vuilleumier S."/>
            <person name="Chistoserdova L."/>
            <person name="Lee M.-C."/>
            <person name="Bringel F."/>
            <person name="Lajus A."/>
            <person name="Zhou Y."/>
            <person name="Gourion B."/>
            <person name="Barbe V."/>
            <person name="Chang J."/>
            <person name="Cruveiller S."/>
            <person name="Dossat C."/>
            <person name="Gillett W."/>
            <person name="Gruffaz C."/>
            <person name="Haugen E."/>
            <person name="Hourcade E."/>
            <person name="Levy R."/>
            <person name="Mangenot S."/>
            <person name="Muller E."/>
            <person name="Nadalig T."/>
            <person name="Pagni M."/>
            <person name="Penny C."/>
            <person name="Peyraud R."/>
            <person name="Robinson D.G."/>
            <person name="Roche D."/>
            <person name="Rouy Z."/>
            <person name="Saenampechek C."/>
            <person name="Salvignol G."/>
            <person name="Vallenet D."/>
            <person name="Wu Z."/>
            <person name="Marx C.J."/>
            <person name="Vorholt J.A."/>
            <person name="Olson M.V."/>
            <person name="Kaul R."/>
            <person name="Weissenbach J."/>
            <person name="Medigue C."/>
            <person name="Lidstrom M.E."/>
        </authorList>
    </citation>
    <scope>NUCLEOTIDE SEQUENCE [LARGE SCALE GENOMIC DNA]</scope>
    <source>
        <strain evidence="2">ATCC 14718 / DSM 1338 / JCM 2805 / NCIMB 9133 / AM1</strain>
    </source>
</reference>
<organism evidence="1 2">
    <name type="scientific">Methylorubrum extorquens (strain ATCC 14718 / DSM 1338 / JCM 2805 / NCIMB 9133 / AM1)</name>
    <name type="common">Methylobacterium extorquens</name>
    <dbReference type="NCBI Taxonomy" id="272630"/>
    <lineage>
        <taxon>Bacteria</taxon>
        <taxon>Pseudomonadati</taxon>
        <taxon>Pseudomonadota</taxon>
        <taxon>Alphaproteobacteria</taxon>
        <taxon>Hyphomicrobiales</taxon>
        <taxon>Methylobacteriaceae</taxon>
        <taxon>Methylorubrum</taxon>
    </lineage>
</organism>
<dbReference type="KEGG" id="mea:Mex_2p0499"/>
<proteinExistence type="predicted"/>
<dbReference type="EMBL" id="CP001511">
    <property type="protein sequence ID" value="ACS43347.1"/>
    <property type="molecule type" value="Genomic_DNA"/>
</dbReference>
<keyword evidence="1" id="KW-0614">Plasmid</keyword>
<dbReference type="Proteomes" id="UP000009081">
    <property type="component" value="Plasmid megaplasmid"/>
</dbReference>
<name>C5B4G5_METEA</name>
<geneLocation type="plasmid" evidence="1 2">
    <name>megaplasmid</name>
</geneLocation>
<dbReference type="HOGENOM" id="CLU_1446109_0_0_5"/>
<dbReference type="AlphaFoldDB" id="C5B4G5"/>
<evidence type="ECO:0000313" key="2">
    <source>
        <dbReference type="Proteomes" id="UP000009081"/>
    </source>
</evidence>
<protein>
    <submittedName>
        <fullName evidence="1">Uncharacterized protein</fullName>
    </submittedName>
</protein>
<evidence type="ECO:0000313" key="1">
    <source>
        <dbReference type="EMBL" id="ACS43347.1"/>
    </source>
</evidence>
<dbReference type="RefSeq" id="WP_003606812.1">
    <property type="nucleotide sequence ID" value="NC_012811.1"/>
</dbReference>